<dbReference type="EMBL" id="JACXVP010000006">
    <property type="protein sequence ID" value="KAG5603217.1"/>
    <property type="molecule type" value="Genomic_DNA"/>
</dbReference>
<evidence type="ECO:0000256" key="5">
    <source>
        <dbReference type="ARBA" id="ARBA00022824"/>
    </source>
</evidence>
<gene>
    <name evidence="12" type="ORF">H5410_034587</name>
</gene>
<evidence type="ECO:0000256" key="4">
    <source>
        <dbReference type="ARBA" id="ARBA00022692"/>
    </source>
</evidence>
<keyword evidence="5" id="KW-0256">Endoplasmic reticulum</keyword>
<comment type="caution">
    <text evidence="12">The sequence shown here is derived from an EMBL/GenBank/DDBJ whole genome shotgun (WGS) entry which is preliminary data.</text>
</comment>
<dbReference type="InterPro" id="IPR000133">
    <property type="entry name" value="ER_ret_rcpt"/>
</dbReference>
<feature type="transmembrane region" description="Helical" evidence="11">
    <location>
        <begin position="316"/>
        <end position="336"/>
    </location>
</feature>
<keyword evidence="13" id="KW-1185">Reference proteome</keyword>
<keyword evidence="6" id="KW-0931">ER-Golgi transport</keyword>
<evidence type="ECO:0000256" key="11">
    <source>
        <dbReference type="SAM" id="Phobius"/>
    </source>
</evidence>
<dbReference type="GO" id="GO:0016192">
    <property type="term" value="P:vesicle-mediated transport"/>
    <property type="evidence" value="ECO:0007669"/>
    <property type="project" value="UniProtKB-KW"/>
</dbReference>
<evidence type="ECO:0000256" key="2">
    <source>
        <dbReference type="ARBA" id="ARBA00010120"/>
    </source>
</evidence>
<dbReference type="AlphaFoldDB" id="A0A9J5YRT6"/>
<keyword evidence="9 11" id="KW-0472">Membrane</keyword>
<dbReference type="GO" id="GO:0015031">
    <property type="term" value="P:protein transport"/>
    <property type="evidence" value="ECO:0007669"/>
    <property type="project" value="UniProtKB-KW"/>
</dbReference>
<feature type="transmembrane region" description="Helical" evidence="11">
    <location>
        <begin position="135"/>
        <end position="154"/>
    </location>
</feature>
<keyword evidence="4 11" id="KW-0812">Transmembrane</keyword>
<comment type="similarity">
    <text evidence="2">Belongs to the ERD2 family.</text>
</comment>
<feature type="transmembrane region" description="Helical" evidence="11">
    <location>
        <begin position="26"/>
        <end position="44"/>
    </location>
</feature>
<dbReference type="Proteomes" id="UP000824120">
    <property type="component" value="Chromosome 6"/>
</dbReference>
<protein>
    <recommendedName>
        <fullName evidence="14">ER lumen protein retaining receptor</fullName>
    </recommendedName>
</protein>
<feature type="transmembrane region" description="Helical" evidence="11">
    <location>
        <begin position="372"/>
        <end position="389"/>
    </location>
</feature>
<feature type="transmembrane region" description="Helical" evidence="11">
    <location>
        <begin position="236"/>
        <end position="258"/>
    </location>
</feature>
<keyword evidence="8 11" id="KW-1133">Transmembrane helix</keyword>
<evidence type="ECO:0008006" key="14">
    <source>
        <dbReference type="Google" id="ProtNLM"/>
    </source>
</evidence>
<evidence type="ECO:0000256" key="3">
    <source>
        <dbReference type="ARBA" id="ARBA00022448"/>
    </source>
</evidence>
<feature type="transmembrane region" description="Helical" evidence="11">
    <location>
        <begin position="292"/>
        <end position="310"/>
    </location>
</feature>
<evidence type="ECO:0000256" key="10">
    <source>
        <dbReference type="ARBA" id="ARBA00023170"/>
    </source>
</evidence>
<evidence type="ECO:0000313" key="12">
    <source>
        <dbReference type="EMBL" id="KAG5603217.1"/>
    </source>
</evidence>
<dbReference type="GO" id="GO:0006621">
    <property type="term" value="P:protein retention in ER lumen"/>
    <property type="evidence" value="ECO:0007669"/>
    <property type="project" value="InterPro"/>
</dbReference>
<dbReference type="Pfam" id="PF00810">
    <property type="entry name" value="ER_lumen_recept"/>
    <property type="match status" value="2"/>
</dbReference>
<name>A0A9J5YRT6_SOLCO</name>
<dbReference type="PRINTS" id="PR00660">
    <property type="entry name" value="ERLUMENR"/>
</dbReference>
<evidence type="ECO:0000313" key="13">
    <source>
        <dbReference type="Proteomes" id="UP000824120"/>
    </source>
</evidence>
<feature type="transmembrane region" description="Helical" evidence="11">
    <location>
        <begin position="50"/>
        <end position="70"/>
    </location>
</feature>
<feature type="transmembrane region" description="Helical" evidence="11">
    <location>
        <begin position="503"/>
        <end position="525"/>
    </location>
</feature>
<feature type="transmembrane region" description="Helical" evidence="11">
    <location>
        <begin position="401"/>
        <end position="421"/>
    </location>
</feature>
<evidence type="ECO:0000256" key="8">
    <source>
        <dbReference type="ARBA" id="ARBA00022989"/>
    </source>
</evidence>
<dbReference type="OrthoDB" id="7694678at2759"/>
<accession>A0A9J5YRT6</accession>
<keyword evidence="10" id="KW-0675">Receptor</keyword>
<comment type="subcellular location">
    <subcellularLocation>
        <location evidence="1">Endoplasmic reticulum membrane</location>
        <topology evidence="1">Multi-pass membrane protein</topology>
    </subcellularLocation>
</comment>
<dbReference type="GO" id="GO:0005789">
    <property type="term" value="C:endoplasmic reticulum membrane"/>
    <property type="evidence" value="ECO:0007669"/>
    <property type="project" value="UniProtKB-SubCell"/>
</dbReference>
<feature type="transmembrane region" description="Helical" evidence="11">
    <location>
        <begin position="106"/>
        <end position="123"/>
    </location>
</feature>
<proteinExistence type="inferred from homology"/>
<evidence type="ECO:0000256" key="7">
    <source>
        <dbReference type="ARBA" id="ARBA00022927"/>
    </source>
</evidence>
<evidence type="ECO:0000256" key="1">
    <source>
        <dbReference type="ARBA" id="ARBA00004477"/>
    </source>
</evidence>
<dbReference type="PANTHER" id="PTHR10585">
    <property type="entry name" value="ER LUMEN PROTEIN RETAINING RECEPTOR"/>
    <property type="match status" value="1"/>
</dbReference>
<keyword evidence="3" id="KW-0813">Transport</keyword>
<dbReference type="GO" id="GO:0046923">
    <property type="term" value="F:ER retention sequence binding"/>
    <property type="evidence" value="ECO:0007669"/>
    <property type="project" value="InterPro"/>
</dbReference>
<evidence type="ECO:0000256" key="6">
    <source>
        <dbReference type="ARBA" id="ARBA00022892"/>
    </source>
</evidence>
<organism evidence="12 13">
    <name type="scientific">Solanum commersonii</name>
    <name type="common">Commerson's wild potato</name>
    <name type="synonym">Commerson's nightshade</name>
    <dbReference type="NCBI Taxonomy" id="4109"/>
    <lineage>
        <taxon>Eukaryota</taxon>
        <taxon>Viridiplantae</taxon>
        <taxon>Streptophyta</taxon>
        <taxon>Embryophyta</taxon>
        <taxon>Tracheophyta</taxon>
        <taxon>Spermatophyta</taxon>
        <taxon>Magnoliopsida</taxon>
        <taxon>eudicotyledons</taxon>
        <taxon>Gunneridae</taxon>
        <taxon>Pentapetalae</taxon>
        <taxon>asterids</taxon>
        <taxon>lamiids</taxon>
        <taxon>Solanales</taxon>
        <taxon>Solanaceae</taxon>
        <taxon>Solanoideae</taxon>
        <taxon>Solaneae</taxon>
        <taxon>Solanum</taxon>
    </lineage>
</organism>
<sequence>MGQKGYQSPAKKVLSWIRKKSKKVKIFLGLITAISLLVTLKLVVHDHNLFFVIAEAIHLIGLLVLIYKLTTLKTCSGLSLKTQVLTAIFLAIRLYCSFIMEADIHTLLDFITLVATVWVIYMMKFKLKASYMAELDNMPLYYPIVPAAALAFFVHPTTSHILINRMLWAFCVYLESVSVLPQLRLMQNVQIIEPFSAHYVFALGVARFLGCAHWIIQVYDTAGAYIYLAGRGYFWIPTVFLAEMVQTFILADFCYYYCHERPVDRSPANAGYQSPVKKLLSWVQKQSKKVKIVLFIITVITLLVTLKLTVHDHNYFFVMAEAIHLIGLLILIYKLTTLNTCSGLSLKTQVLTVIFLAVRVYCSFIMERDIHTVLDLITLVATLWIIYMMKFKLKTSYMADLDNMSLNYVIVPAAVLAFFVHPTVKSYILINRMLWAFCVYLESISVLPQLRLMQNVQILEPFSAHYVFALGIARFLGCAHWIIQVYDNIGSPIFLDERSFLWIPMVFLAEMVQTFILADFCYYYVKSVMSGQLIIRLPVPV</sequence>
<feature type="transmembrane region" description="Helical" evidence="11">
    <location>
        <begin position="464"/>
        <end position="483"/>
    </location>
</feature>
<feature type="transmembrane region" description="Helical" evidence="11">
    <location>
        <begin position="197"/>
        <end position="216"/>
    </location>
</feature>
<keyword evidence="7" id="KW-0653">Protein transport</keyword>
<reference evidence="12 13" key="1">
    <citation type="submission" date="2020-09" db="EMBL/GenBank/DDBJ databases">
        <title>De no assembly of potato wild relative species, Solanum commersonii.</title>
        <authorList>
            <person name="Cho K."/>
        </authorList>
    </citation>
    <scope>NUCLEOTIDE SEQUENCE [LARGE SCALE GENOMIC DNA]</scope>
    <source>
        <strain evidence="12">LZ3.2</strain>
        <tissue evidence="12">Leaf</tissue>
    </source>
</reference>
<evidence type="ECO:0000256" key="9">
    <source>
        <dbReference type="ARBA" id="ARBA00023136"/>
    </source>
</evidence>